<dbReference type="AlphaFoldDB" id="A0AAV3P746"/>
<name>A0AAV3P746_LITER</name>
<dbReference type="PANTHER" id="PTHR33573">
    <property type="entry name" value="CASP-LIKE PROTEIN 4A4"/>
    <property type="match status" value="1"/>
</dbReference>
<protein>
    <recommendedName>
        <fullName evidence="8">CASP-like protein</fullName>
    </recommendedName>
</protein>
<feature type="region of interest" description="Disordered" evidence="9">
    <location>
        <begin position="1"/>
        <end position="37"/>
    </location>
</feature>
<evidence type="ECO:0000256" key="2">
    <source>
        <dbReference type="ARBA" id="ARBA00007651"/>
    </source>
</evidence>
<evidence type="ECO:0000256" key="8">
    <source>
        <dbReference type="RuleBase" id="RU361233"/>
    </source>
</evidence>
<accession>A0AAV3P746</accession>
<dbReference type="PANTHER" id="PTHR33573:SF57">
    <property type="entry name" value="CASP-LIKE PROTEIN 4B1"/>
    <property type="match status" value="1"/>
</dbReference>
<dbReference type="Proteomes" id="UP001454036">
    <property type="component" value="Unassembled WGS sequence"/>
</dbReference>
<reference evidence="11 12" key="1">
    <citation type="submission" date="2024-01" db="EMBL/GenBank/DDBJ databases">
        <title>The complete chloroplast genome sequence of Lithospermum erythrorhizon: insights into the phylogenetic relationship among Boraginaceae species and the maternal lineages of purple gromwells.</title>
        <authorList>
            <person name="Okada T."/>
            <person name="Watanabe K."/>
        </authorList>
    </citation>
    <scope>NUCLEOTIDE SEQUENCE [LARGE SCALE GENOMIC DNA]</scope>
</reference>
<evidence type="ECO:0000256" key="6">
    <source>
        <dbReference type="ARBA" id="ARBA00022989"/>
    </source>
</evidence>
<evidence type="ECO:0000256" key="4">
    <source>
        <dbReference type="ARBA" id="ARBA00022475"/>
    </source>
</evidence>
<keyword evidence="4 8" id="KW-1003">Cell membrane</keyword>
<dbReference type="InterPro" id="IPR006702">
    <property type="entry name" value="CASP_dom"/>
</dbReference>
<dbReference type="GO" id="GO:0005886">
    <property type="term" value="C:plasma membrane"/>
    <property type="evidence" value="ECO:0007669"/>
    <property type="project" value="UniProtKB-SubCell"/>
</dbReference>
<proteinExistence type="inferred from homology"/>
<keyword evidence="7 8" id="KW-0472">Membrane</keyword>
<gene>
    <name evidence="11" type="ORF">LIER_05896</name>
</gene>
<evidence type="ECO:0000256" key="3">
    <source>
        <dbReference type="ARBA" id="ARBA00011489"/>
    </source>
</evidence>
<dbReference type="EMBL" id="BAABME010000831">
    <property type="protein sequence ID" value="GAA0145782.1"/>
    <property type="molecule type" value="Genomic_DNA"/>
</dbReference>
<evidence type="ECO:0000256" key="7">
    <source>
        <dbReference type="ARBA" id="ARBA00023136"/>
    </source>
</evidence>
<evidence type="ECO:0000256" key="9">
    <source>
        <dbReference type="SAM" id="MobiDB-lite"/>
    </source>
</evidence>
<evidence type="ECO:0000256" key="1">
    <source>
        <dbReference type="ARBA" id="ARBA00004651"/>
    </source>
</evidence>
<sequence>MAMPSDGRVETDSTKIAQTTTAPPVDTGKTGDVESQTTLKGSGASKIVYRWRRYDVLKKGSLALRVSSFIFSLISFIIMTSNVHGDWQNFEKYEEYRYVFAISILSTFYTALQAFFQFNELSSGREFITRHQKLMLDFSGDQVLAYLLLSASSFAVPLTNKMLEEISTNIFTESSTIAISMEFCSFFALATSALFSGFKLSNKSYI</sequence>
<feature type="domain" description="Casparian strip membrane protein" evidence="10">
    <location>
        <begin position="57"/>
        <end position="188"/>
    </location>
</feature>
<comment type="similarity">
    <text evidence="2 8">Belongs to the Casparian strip membrane proteins (CASP) family.</text>
</comment>
<evidence type="ECO:0000259" key="10">
    <source>
        <dbReference type="Pfam" id="PF04535"/>
    </source>
</evidence>
<comment type="subcellular location">
    <subcellularLocation>
        <location evidence="1 8">Cell membrane</location>
        <topology evidence="1 8">Multi-pass membrane protein</topology>
    </subcellularLocation>
</comment>
<dbReference type="Pfam" id="PF04535">
    <property type="entry name" value="CASP_dom"/>
    <property type="match status" value="1"/>
</dbReference>
<feature type="transmembrane region" description="Helical" evidence="8">
    <location>
        <begin position="176"/>
        <end position="198"/>
    </location>
</feature>
<evidence type="ECO:0000313" key="12">
    <source>
        <dbReference type="Proteomes" id="UP001454036"/>
    </source>
</evidence>
<feature type="transmembrane region" description="Helical" evidence="8">
    <location>
        <begin position="62"/>
        <end position="84"/>
    </location>
</feature>
<keyword evidence="6 8" id="KW-1133">Transmembrane helix</keyword>
<evidence type="ECO:0000256" key="5">
    <source>
        <dbReference type="ARBA" id="ARBA00022692"/>
    </source>
</evidence>
<comment type="subunit">
    <text evidence="3 8">Homodimer and heterodimers.</text>
</comment>
<keyword evidence="5 8" id="KW-0812">Transmembrane</keyword>
<keyword evidence="12" id="KW-1185">Reference proteome</keyword>
<feature type="transmembrane region" description="Helical" evidence="8">
    <location>
        <begin position="136"/>
        <end position="156"/>
    </location>
</feature>
<organism evidence="11 12">
    <name type="scientific">Lithospermum erythrorhizon</name>
    <name type="common">Purple gromwell</name>
    <name type="synonym">Lithospermum officinale var. erythrorhizon</name>
    <dbReference type="NCBI Taxonomy" id="34254"/>
    <lineage>
        <taxon>Eukaryota</taxon>
        <taxon>Viridiplantae</taxon>
        <taxon>Streptophyta</taxon>
        <taxon>Embryophyta</taxon>
        <taxon>Tracheophyta</taxon>
        <taxon>Spermatophyta</taxon>
        <taxon>Magnoliopsida</taxon>
        <taxon>eudicotyledons</taxon>
        <taxon>Gunneridae</taxon>
        <taxon>Pentapetalae</taxon>
        <taxon>asterids</taxon>
        <taxon>lamiids</taxon>
        <taxon>Boraginales</taxon>
        <taxon>Boraginaceae</taxon>
        <taxon>Boraginoideae</taxon>
        <taxon>Lithospermeae</taxon>
        <taxon>Lithospermum</taxon>
    </lineage>
</organism>
<feature type="transmembrane region" description="Helical" evidence="8">
    <location>
        <begin position="96"/>
        <end position="116"/>
    </location>
</feature>
<comment type="caution">
    <text evidence="11">The sequence shown here is derived from an EMBL/GenBank/DDBJ whole genome shotgun (WGS) entry which is preliminary data.</text>
</comment>
<evidence type="ECO:0000313" key="11">
    <source>
        <dbReference type="EMBL" id="GAA0145782.1"/>
    </source>
</evidence>